<keyword evidence="2" id="KW-1185">Reference proteome</keyword>
<gene>
    <name evidence="1" type="ORF">FM042_04055</name>
</gene>
<name>A0A552X6F1_9GAMM</name>
<organism evidence="1 2">
    <name type="scientific">Aliidiomarina halalkaliphila</name>
    <dbReference type="NCBI Taxonomy" id="2593535"/>
    <lineage>
        <taxon>Bacteria</taxon>
        <taxon>Pseudomonadati</taxon>
        <taxon>Pseudomonadota</taxon>
        <taxon>Gammaproteobacteria</taxon>
        <taxon>Alteromonadales</taxon>
        <taxon>Idiomarinaceae</taxon>
        <taxon>Aliidiomarina</taxon>
    </lineage>
</organism>
<comment type="caution">
    <text evidence="1">The sequence shown here is derived from an EMBL/GenBank/DDBJ whole genome shotgun (WGS) entry which is preliminary data.</text>
</comment>
<dbReference type="Proteomes" id="UP000320359">
    <property type="component" value="Unassembled WGS sequence"/>
</dbReference>
<accession>A0A552X6F1</accession>
<reference evidence="1 2" key="1">
    <citation type="submission" date="2019-07" db="EMBL/GenBank/DDBJ databases">
        <authorList>
            <person name="Yang M."/>
            <person name="Zhao D."/>
            <person name="Xiang H."/>
        </authorList>
    </citation>
    <scope>NUCLEOTIDE SEQUENCE [LARGE SCALE GENOMIC DNA]</scope>
    <source>
        <strain evidence="1 2">IM1326</strain>
    </source>
</reference>
<sequence>MAGTARADDDPSTIASTNGEEFRFQLHTSVFTTHFNPKPEHNNTQNLIGLEWYGDGFEPNYFHAFHDHMGNARPLAGAAWFRNSFDQKSIYLYGGVRQDFIRYNEIQTYAKITAGLIHGYRGEYRDKIPFNQFGIAPAIIPMVGASYGWGVAEITFFGFSGVMLTLGATF</sequence>
<evidence type="ECO:0000313" key="2">
    <source>
        <dbReference type="Proteomes" id="UP000320359"/>
    </source>
</evidence>
<proteinExistence type="predicted"/>
<dbReference type="EMBL" id="VJWL01000001">
    <property type="protein sequence ID" value="TRW50540.1"/>
    <property type="molecule type" value="Genomic_DNA"/>
</dbReference>
<evidence type="ECO:0000313" key="1">
    <source>
        <dbReference type="EMBL" id="TRW50540.1"/>
    </source>
</evidence>
<protein>
    <submittedName>
        <fullName evidence="1">sn-glycerol-3-phosphate transporter</fullName>
    </submittedName>
</protein>
<dbReference type="AlphaFoldDB" id="A0A552X6F1"/>
<dbReference type="OrthoDB" id="8561992at2"/>